<protein>
    <submittedName>
        <fullName evidence="2">Uncharacterized protein</fullName>
    </submittedName>
</protein>
<feature type="transmembrane region" description="Helical" evidence="1">
    <location>
        <begin position="482"/>
        <end position="501"/>
    </location>
</feature>
<evidence type="ECO:0000313" key="2">
    <source>
        <dbReference type="EMBL" id="CAL4992499.1"/>
    </source>
</evidence>
<reference evidence="3" key="1">
    <citation type="submission" date="2024-06" db="EMBL/GenBank/DDBJ databases">
        <authorList>
            <person name="Ryan C."/>
        </authorList>
    </citation>
    <scope>NUCLEOTIDE SEQUENCE [LARGE SCALE GENOMIC DNA]</scope>
</reference>
<dbReference type="InterPro" id="IPR004158">
    <property type="entry name" value="DUF247_pln"/>
</dbReference>
<dbReference type="PANTHER" id="PTHR31549:SF265">
    <property type="match status" value="1"/>
</dbReference>
<dbReference type="PANTHER" id="PTHR31549">
    <property type="entry name" value="PROTEIN, PUTATIVE (DUF247)-RELATED-RELATED"/>
    <property type="match status" value="1"/>
</dbReference>
<accession>A0ABC9B5S0</accession>
<proteinExistence type="predicted"/>
<keyword evidence="1" id="KW-0472">Membrane</keyword>
<organism evidence="2 3">
    <name type="scientific">Urochloa decumbens</name>
    <dbReference type="NCBI Taxonomy" id="240449"/>
    <lineage>
        <taxon>Eukaryota</taxon>
        <taxon>Viridiplantae</taxon>
        <taxon>Streptophyta</taxon>
        <taxon>Embryophyta</taxon>
        <taxon>Tracheophyta</taxon>
        <taxon>Spermatophyta</taxon>
        <taxon>Magnoliopsida</taxon>
        <taxon>Liliopsida</taxon>
        <taxon>Poales</taxon>
        <taxon>Poaceae</taxon>
        <taxon>PACMAD clade</taxon>
        <taxon>Panicoideae</taxon>
        <taxon>Panicodae</taxon>
        <taxon>Paniceae</taxon>
        <taxon>Melinidinae</taxon>
        <taxon>Urochloa</taxon>
    </lineage>
</organism>
<name>A0ABC9B5S0_9POAL</name>
<keyword evidence="1" id="KW-1133">Transmembrane helix</keyword>
<reference evidence="2 3" key="2">
    <citation type="submission" date="2024-10" db="EMBL/GenBank/DDBJ databases">
        <authorList>
            <person name="Ryan C."/>
        </authorList>
    </citation>
    <scope>NUCLEOTIDE SEQUENCE [LARGE SCALE GENOMIC DNA]</scope>
</reference>
<keyword evidence="1" id="KW-0812">Transmembrane</keyword>
<evidence type="ECO:0000313" key="3">
    <source>
        <dbReference type="Proteomes" id="UP001497457"/>
    </source>
</evidence>
<dbReference type="Proteomes" id="UP001497457">
    <property type="component" value="Chromosome 24b"/>
</dbReference>
<evidence type="ECO:0000256" key="1">
    <source>
        <dbReference type="SAM" id="Phobius"/>
    </source>
</evidence>
<dbReference type="AlphaFoldDB" id="A0ABC9B5S0"/>
<sequence>MEPAAASEPCEFQLSNWTIEEPAAEVWAPASLPMEEYVSIDIFGTCSLQAYVPESCGGQQQLAEYCAAATQHDSEYYEAATQHNPGRVFKKLEREFKADDGMMKQKMHKYPASLRILDECYTVPRIVAIGPYHRHRVHLKQTEKKKVLAAIVCVNQSNHSLQEFFSAVACAADDVRCLYDDDDVMMAGISCDDFRHMMFFDACFLVQYMSLITSSSQTMDESLFGFLSPNRIDILHDITLLENQIPWKVVEAVMRFRPVHLEKLSRLRGSLRDKFLRKEKPPVHLVEGYKPPHFLGLFRYLIVGGGSNKPKDVVPQTGSRSFSVSAIELAEIGITLTPNAEDTLHMRLNEETGTTIFPELSVPPLALDRDRASFLVNMAALEQCMFKRFSAAPEEDSAVCSYFRLLSVLVQREEDVHELRVRGVLQGGGGLTNEEALRFLTSSQDMRLGLSYRRIMRQIESYKENRPVKTKLHAFYYNHKKTIAAVVSGIVSVGGIIGTILSKKGL</sequence>
<dbReference type="Pfam" id="PF03140">
    <property type="entry name" value="DUF247"/>
    <property type="match status" value="1"/>
</dbReference>
<keyword evidence="3" id="KW-1185">Reference proteome</keyword>
<gene>
    <name evidence="2" type="ORF">URODEC1_LOCUS61126</name>
</gene>
<dbReference type="EMBL" id="OZ075134">
    <property type="protein sequence ID" value="CAL4992499.1"/>
    <property type="molecule type" value="Genomic_DNA"/>
</dbReference>